<evidence type="ECO:0000313" key="3">
    <source>
        <dbReference type="Proteomes" id="UP000245535"/>
    </source>
</evidence>
<keyword evidence="1" id="KW-0732">Signal</keyword>
<evidence type="ECO:0000313" key="2">
    <source>
        <dbReference type="EMBL" id="PWJ42496.1"/>
    </source>
</evidence>
<accession>A0A315ZA81</accession>
<gene>
    <name evidence="2" type="ORF">BC781_10237</name>
</gene>
<protein>
    <submittedName>
        <fullName evidence="2">Gliding motility-associated lipoprotein GldH</fullName>
    </submittedName>
</protein>
<reference evidence="2 3" key="1">
    <citation type="submission" date="2018-03" db="EMBL/GenBank/DDBJ databases">
        <title>Genomic Encyclopedia of Archaeal and Bacterial Type Strains, Phase II (KMG-II): from individual species to whole genera.</title>
        <authorList>
            <person name="Goeker M."/>
        </authorList>
    </citation>
    <scope>NUCLEOTIDE SEQUENCE [LARGE SCALE GENOMIC DNA]</scope>
    <source>
        <strain evidence="2 3">DSM 28229</strain>
    </source>
</reference>
<dbReference type="Proteomes" id="UP000245535">
    <property type="component" value="Unassembled WGS sequence"/>
</dbReference>
<comment type="caution">
    <text evidence="2">The sequence shown here is derived from an EMBL/GenBank/DDBJ whole genome shotgun (WGS) entry which is preliminary data.</text>
</comment>
<keyword evidence="2" id="KW-0449">Lipoprotein</keyword>
<dbReference type="AlphaFoldDB" id="A0A315ZA81"/>
<dbReference type="EMBL" id="QGDO01000002">
    <property type="protein sequence ID" value="PWJ42496.1"/>
    <property type="molecule type" value="Genomic_DNA"/>
</dbReference>
<feature type="signal peptide" evidence="1">
    <location>
        <begin position="1"/>
        <end position="17"/>
    </location>
</feature>
<dbReference type="InterPro" id="IPR020018">
    <property type="entry name" value="Motility-assoc_lipoprot_GldH"/>
</dbReference>
<name>A0A315ZA81_SEDFL</name>
<evidence type="ECO:0000256" key="1">
    <source>
        <dbReference type="SAM" id="SignalP"/>
    </source>
</evidence>
<dbReference type="RefSeq" id="WP_109616640.1">
    <property type="nucleotide sequence ID" value="NZ_QGDO01000002.1"/>
</dbReference>
<feature type="chain" id="PRO_5016389864" evidence="1">
    <location>
        <begin position="18"/>
        <end position="161"/>
    </location>
</feature>
<dbReference type="OrthoDB" id="982482at2"/>
<keyword evidence="3" id="KW-1185">Reference proteome</keyword>
<organism evidence="2 3">
    <name type="scientific">Sediminitomix flava</name>
    <dbReference type="NCBI Taxonomy" id="379075"/>
    <lineage>
        <taxon>Bacteria</taxon>
        <taxon>Pseudomonadati</taxon>
        <taxon>Bacteroidota</taxon>
        <taxon>Cytophagia</taxon>
        <taxon>Cytophagales</taxon>
        <taxon>Flammeovirgaceae</taxon>
        <taxon>Sediminitomix</taxon>
    </lineage>
</organism>
<dbReference type="Pfam" id="PF14109">
    <property type="entry name" value="GldH_lipo"/>
    <property type="match status" value="1"/>
</dbReference>
<dbReference type="PROSITE" id="PS51257">
    <property type="entry name" value="PROKAR_LIPOPROTEIN"/>
    <property type="match status" value="1"/>
</dbReference>
<sequence length="161" mass="18836">MKLFYFLSLALLPFLYACDSTIEKEEYTNFDNNIWEYDSISSFEFKVNEVNRSHNLLFNIRYSLEYPHYNLFVIYDLIKGQDTLSNNEMTEFNLMHPQKGAPFGESSEVLGNGIAIYTLQLPLQQNIKLDTGTYQLNLKHYMRPDSLNGVQAIGYRIEYAE</sequence>
<proteinExistence type="predicted"/>